<dbReference type="Proteomes" id="UP000295122">
    <property type="component" value="Unassembled WGS sequence"/>
</dbReference>
<dbReference type="EMBL" id="SNZR01000015">
    <property type="protein sequence ID" value="TDR88063.1"/>
    <property type="molecule type" value="Genomic_DNA"/>
</dbReference>
<dbReference type="InterPro" id="IPR011049">
    <property type="entry name" value="Serralysin-like_metalloprot_C"/>
</dbReference>
<comment type="caution">
    <text evidence="4">The sequence shown here is derived from an EMBL/GenBank/DDBJ whole genome shotgun (WGS) entry which is preliminary data.</text>
</comment>
<organism evidence="4 5">
    <name type="scientific">Enterovirga rhinocerotis</name>
    <dbReference type="NCBI Taxonomy" id="1339210"/>
    <lineage>
        <taxon>Bacteria</taxon>
        <taxon>Pseudomonadati</taxon>
        <taxon>Pseudomonadota</taxon>
        <taxon>Alphaproteobacteria</taxon>
        <taxon>Hyphomicrobiales</taxon>
        <taxon>Methylobacteriaceae</taxon>
        <taxon>Enterovirga</taxon>
    </lineage>
</organism>
<dbReference type="Gene3D" id="2.160.20.160">
    <property type="match status" value="1"/>
</dbReference>
<reference evidence="4 5" key="1">
    <citation type="submission" date="2019-03" db="EMBL/GenBank/DDBJ databases">
        <title>Genomic Encyclopedia of Type Strains, Phase IV (KMG-IV): sequencing the most valuable type-strain genomes for metagenomic binning, comparative biology and taxonomic classification.</title>
        <authorList>
            <person name="Goeker M."/>
        </authorList>
    </citation>
    <scope>NUCLEOTIDE SEQUENCE [LARGE SCALE GENOMIC DNA]</scope>
    <source>
        <strain evidence="4 5">DSM 25903</strain>
    </source>
</reference>
<evidence type="ECO:0000256" key="1">
    <source>
        <dbReference type="ARBA" id="ARBA00004613"/>
    </source>
</evidence>
<dbReference type="SUPFAM" id="SSF51120">
    <property type="entry name" value="beta-Roll"/>
    <property type="match status" value="4"/>
</dbReference>
<gene>
    <name evidence="4" type="ORF">EV668_3928</name>
</gene>
<keyword evidence="5" id="KW-1185">Reference proteome</keyword>
<sequence>MLVVGNESNNTLSGGTGDDTLEGFGGNDTLDGKGGIDTAIYRLPAEMGGKLVQETVGSYVYVRYVDGDTTADVLRIWRSGSLVKVEDLRPGSPLGTDTLRNIEKIQLIGAGSGTGLSAPATPFVWLMTLDLATSVGSFGIRGSILNDTIDVAKLFPNTGWLTVHGGSGNDTIIGSNLSGTLLGDDGDDRMTGGSGLDWFYGGAGNDTIDGKAGIDRASYVMPELAPDTQFRVEVTGQTAVISRVGPDGALDGLLELVRDADPRRVTVTDLRDGSPLGTDKLTNIELLHLETGGFPARGVVFQTAVVWQGSRAVGSDFADVIALGAATSGSGGRGDDRLVGGAGLNFLYGEDGNDTLEGRGGDDRLHGGRGDDILDGGVGFDLADYSQENGRVAVKLAAGTVTGNDPDTGTDTLRSIERVRGTDFNDVFDARGFSGTSANRGSAGAVNEFQGMGGTDRIIGNGETRISYEQANGGVLVDFAAGTAVGREARDVAGIGRDAFNGVNAVRGSDFADLLSGSDNAAGTVETFSGMEGDDLIDGRGGIDRVRYDDPGQFTEDDRFEGPLGVSINLATGIVQGRDAASRAEFGTDTLRGIEQVIGSNGADVYRAAGFGGPDAANIGDGAANLFEGMGGDDSIAGNGSTTISYASATAGVTVDLFARFAEGDASVGRDSIGSGVVGILGSAHADILTGNNAANVIEGGLGADVIQGGRGADRMSGGAGNDTFLFTARTDSLVSARDVILDFQAGGTTGGDVLHFAIAEYEGPIGYLGTAAFTKTGAFEARLAVSGTSKIVQIDGNGDGRVDMEIDVTGMTGTLKAANFVSDFVI</sequence>
<comment type="subcellular location">
    <subcellularLocation>
        <location evidence="1">Secreted</location>
    </subcellularLocation>
</comment>
<dbReference type="PRINTS" id="PR00313">
    <property type="entry name" value="CABNDNGRPT"/>
</dbReference>
<feature type="region of interest" description="Disordered" evidence="3">
    <location>
        <begin position="1"/>
        <end position="28"/>
    </location>
</feature>
<dbReference type="PANTHER" id="PTHR38340">
    <property type="entry name" value="S-LAYER PROTEIN"/>
    <property type="match status" value="1"/>
</dbReference>
<protein>
    <submittedName>
        <fullName evidence="4">Ca2+-binding RTX toxin-like protein</fullName>
    </submittedName>
</protein>
<dbReference type="GO" id="GO:0005615">
    <property type="term" value="C:extracellular space"/>
    <property type="evidence" value="ECO:0007669"/>
    <property type="project" value="InterPro"/>
</dbReference>
<dbReference type="OrthoDB" id="8019836at2"/>
<dbReference type="InterPro" id="IPR018511">
    <property type="entry name" value="Hemolysin-typ_Ca-bd_CS"/>
</dbReference>
<evidence type="ECO:0000256" key="3">
    <source>
        <dbReference type="SAM" id="MobiDB-lite"/>
    </source>
</evidence>
<dbReference type="AlphaFoldDB" id="A0A4R7BS31"/>
<evidence type="ECO:0000256" key="2">
    <source>
        <dbReference type="ARBA" id="ARBA00022525"/>
    </source>
</evidence>
<evidence type="ECO:0000313" key="5">
    <source>
        <dbReference type="Proteomes" id="UP000295122"/>
    </source>
</evidence>
<keyword evidence="2" id="KW-0964">Secreted</keyword>
<dbReference type="RefSeq" id="WP_133773239.1">
    <property type="nucleotide sequence ID" value="NZ_SNZR01000015.1"/>
</dbReference>
<dbReference type="GO" id="GO:0005509">
    <property type="term" value="F:calcium ion binding"/>
    <property type="evidence" value="ECO:0007669"/>
    <property type="project" value="InterPro"/>
</dbReference>
<accession>A0A4R7BS31</accession>
<dbReference type="PROSITE" id="PS00330">
    <property type="entry name" value="HEMOLYSIN_CALCIUM"/>
    <property type="match status" value="2"/>
</dbReference>
<feature type="compositionally biased region" description="Polar residues" evidence="3">
    <location>
        <begin position="1"/>
        <end position="13"/>
    </location>
</feature>
<dbReference type="InterPro" id="IPR001343">
    <property type="entry name" value="Hemolysn_Ca-bd"/>
</dbReference>
<dbReference type="PANTHER" id="PTHR38340:SF1">
    <property type="entry name" value="S-LAYER PROTEIN"/>
    <property type="match status" value="1"/>
</dbReference>
<dbReference type="Pfam" id="PF00353">
    <property type="entry name" value="HemolysinCabind"/>
    <property type="match status" value="6"/>
</dbReference>
<dbReference type="InterPro" id="IPR050557">
    <property type="entry name" value="RTX_toxin/Mannuronan_C5-epim"/>
</dbReference>
<proteinExistence type="predicted"/>
<dbReference type="Gene3D" id="2.150.10.10">
    <property type="entry name" value="Serralysin-like metalloprotease, C-terminal"/>
    <property type="match status" value="3"/>
</dbReference>
<evidence type="ECO:0000313" key="4">
    <source>
        <dbReference type="EMBL" id="TDR88063.1"/>
    </source>
</evidence>
<name>A0A4R7BS31_9HYPH</name>